<keyword evidence="1" id="KW-1133">Transmembrane helix</keyword>
<feature type="transmembrane region" description="Helical" evidence="1">
    <location>
        <begin position="58"/>
        <end position="80"/>
    </location>
</feature>
<feature type="domain" description="Signal transduction histidine kinase internal region" evidence="2">
    <location>
        <begin position="155"/>
        <end position="229"/>
    </location>
</feature>
<keyword evidence="1" id="KW-0472">Membrane</keyword>
<organism evidence="3 4">
    <name type="scientific">Sphingobacterium humi</name>
    <dbReference type="NCBI Taxonomy" id="1796905"/>
    <lineage>
        <taxon>Bacteria</taxon>
        <taxon>Pseudomonadati</taxon>
        <taxon>Bacteroidota</taxon>
        <taxon>Sphingobacteriia</taxon>
        <taxon>Sphingobacteriales</taxon>
        <taxon>Sphingobacteriaceae</taxon>
        <taxon>Sphingobacterium</taxon>
    </lineage>
</organism>
<evidence type="ECO:0000259" key="2">
    <source>
        <dbReference type="Pfam" id="PF06580"/>
    </source>
</evidence>
<dbReference type="Proteomes" id="UP000435036">
    <property type="component" value="Unassembled WGS sequence"/>
</dbReference>
<keyword evidence="4" id="KW-1185">Reference proteome</keyword>
<keyword evidence="1" id="KW-0812">Transmembrane</keyword>
<feature type="transmembrane region" description="Helical" evidence="1">
    <location>
        <begin position="29"/>
        <end position="46"/>
    </location>
</feature>
<dbReference type="Pfam" id="PF06580">
    <property type="entry name" value="His_kinase"/>
    <property type="match status" value="1"/>
</dbReference>
<dbReference type="PANTHER" id="PTHR34220:SF7">
    <property type="entry name" value="SENSOR HISTIDINE KINASE YPDA"/>
    <property type="match status" value="1"/>
</dbReference>
<evidence type="ECO:0000313" key="3">
    <source>
        <dbReference type="EMBL" id="MVZ63807.1"/>
    </source>
</evidence>
<sequence length="344" mass="40252">MIKQHIGFWITYTFYFYLINWMGNPNLSFVTVLLSIPIFALIFYSLSYILDNYFARKLYLIALCWILLIYSIIALILIAVNQNHFGLSLVYGNYLVKNKAFNPILFLQSYLILIGHFTFLAVLGFQYRTRLKTLEEKNLEMELRLDEKRLRQEYEYASLAQQVSPHMLVNVFQSWAYQIRSTQPNMAEQINQMYLLMRYFMESNSSDTPRTILLEDEINMAKKYLQIESSISSKPLFISWNITGKLNGIVLPPTTLLTLIMNVFKHGDAYNHDNPVTIIIESTMDLVKIQVQNPVNKRSPKFTSHGVGLNNLSRRLEMVFGEKFECVWGLKPEGFFVEVVIYKY</sequence>
<dbReference type="AlphaFoldDB" id="A0A6N8L3F3"/>
<protein>
    <recommendedName>
        <fullName evidence="2">Signal transduction histidine kinase internal region domain-containing protein</fullName>
    </recommendedName>
</protein>
<name>A0A6N8L3F3_9SPHI</name>
<dbReference type="GO" id="GO:0000155">
    <property type="term" value="F:phosphorelay sensor kinase activity"/>
    <property type="evidence" value="ECO:0007669"/>
    <property type="project" value="InterPro"/>
</dbReference>
<dbReference type="GO" id="GO:0016020">
    <property type="term" value="C:membrane"/>
    <property type="evidence" value="ECO:0007669"/>
    <property type="project" value="InterPro"/>
</dbReference>
<proteinExistence type="predicted"/>
<feature type="transmembrane region" description="Helical" evidence="1">
    <location>
        <begin position="7"/>
        <end position="23"/>
    </location>
</feature>
<gene>
    <name evidence="3" type="ORF">GQF63_17420</name>
</gene>
<reference evidence="3 4" key="1">
    <citation type="submission" date="2019-12" db="EMBL/GenBank/DDBJ databases">
        <authorList>
            <person name="Dong K."/>
        </authorList>
    </citation>
    <scope>NUCLEOTIDE SEQUENCE [LARGE SCALE GENOMIC DNA]</scope>
    <source>
        <strain evidence="3 4">JCM 31225</strain>
    </source>
</reference>
<dbReference type="PANTHER" id="PTHR34220">
    <property type="entry name" value="SENSOR HISTIDINE KINASE YPDA"/>
    <property type="match status" value="1"/>
</dbReference>
<comment type="caution">
    <text evidence="3">The sequence shown here is derived from an EMBL/GenBank/DDBJ whole genome shotgun (WGS) entry which is preliminary data.</text>
</comment>
<dbReference type="RefSeq" id="WP_160370526.1">
    <property type="nucleotide sequence ID" value="NZ_WSQA01000016.1"/>
</dbReference>
<accession>A0A6N8L3F3</accession>
<feature type="transmembrane region" description="Helical" evidence="1">
    <location>
        <begin position="100"/>
        <end position="125"/>
    </location>
</feature>
<dbReference type="InterPro" id="IPR010559">
    <property type="entry name" value="Sig_transdc_His_kin_internal"/>
</dbReference>
<evidence type="ECO:0000313" key="4">
    <source>
        <dbReference type="Proteomes" id="UP000435036"/>
    </source>
</evidence>
<dbReference type="InterPro" id="IPR050640">
    <property type="entry name" value="Bact_2-comp_sensor_kinase"/>
</dbReference>
<evidence type="ECO:0000256" key="1">
    <source>
        <dbReference type="SAM" id="Phobius"/>
    </source>
</evidence>
<dbReference type="OrthoDB" id="9792992at2"/>
<dbReference type="EMBL" id="WSQA01000016">
    <property type="protein sequence ID" value="MVZ63807.1"/>
    <property type="molecule type" value="Genomic_DNA"/>
</dbReference>